<organism evidence="2 3">
    <name type="scientific">Rotaria socialis</name>
    <dbReference type="NCBI Taxonomy" id="392032"/>
    <lineage>
        <taxon>Eukaryota</taxon>
        <taxon>Metazoa</taxon>
        <taxon>Spiralia</taxon>
        <taxon>Gnathifera</taxon>
        <taxon>Rotifera</taxon>
        <taxon>Eurotatoria</taxon>
        <taxon>Bdelloidea</taxon>
        <taxon>Philodinida</taxon>
        <taxon>Philodinidae</taxon>
        <taxon>Rotaria</taxon>
    </lineage>
</organism>
<reference evidence="2" key="1">
    <citation type="submission" date="2021-02" db="EMBL/GenBank/DDBJ databases">
        <authorList>
            <person name="Nowell W R."/>
        </authorList>
    </citation>
    <scope>NUCLEOTIDE SEQUENCE</scope>
</reference>
<comment type="caution">
    <text evidence="2">The sequence shown here is derived from an EMBL/GenBank/DDBJ whole genome shotgun (WGS) entry which is preliminary data.</text>
</comment>
<evidence type="ECO:0000256" key="1">
    <source>
        <dbReference type="SAM" id="MobiDB-lite"/>
    </source>
</evidence>
<name>A0A822A9S1_9BILA</name>
<feature type="compositionally biased region" description="Basic and acidic residues" evidence="1">
    <location>
        <begin position="43"/>
        <end position="60"/>
    </location>
</feature>
<dbReference type="AlphaFoldDB" id="A0A822A9S1"/>
<dbReference type="Proteomes" id="UP000663873">
    <property type="component" value="Unassembled WGS sequence"/>
</dbReference>
<feature type="region of interest" description="Disordered" evidence="1">
    <location>
        <begin position="12"/>
        <end position="79"/>
    </location>
</feature>
<protein>
    <submittedName>
        <fullName evidence="2">Uncharacterized protein</fullName>
    </submittedName>
</protein>
<feature type="non-terminal residue" evidence="2">
    <location>
        <position position="79"/>
    </location>
</feature>
<keyword evidence="3" id="KW-1185">Reference proteome</keyword>
<evidence type="ECO:0000313" key="2">
    <source>
        <dbReference type="EMBL" id="CAF4998226.1"/>
    </source>
</evidence>
<dbReference type="EMBL" id="CAJOBP010109475">
    <property type="protein sequence ID" value="CAF4998226.1"/>
    <property type="molecule type" value="Genomic_DNA"/>
</dbReference>
<feature type="compositionally biased region" description="Polar residues" evidence="1">
    <location>
        <begin position="13"/>
        <end position="29"/>
    </location>
</feature>
<gene>
    <name evidence="2" type="ORF">UJA718_LOCUS50150</name>
</gene>
<evidence type="ECO:0000313" key="3">
    <source>
        <dbReference type="Proteomes" id="UP000663873"/>
    </source>
</evidence>
<feature type="non-terminal residue" evidence="2">
    <location>
        <position position="1"/>
    </location>
</feature>
<proteinExistence type="predicted"/>
<accession>A0A822A9S1</accession>
<sequence>TGAAEALEELYNKYSNDRQSPLNDKTNYNRPRETVSTTTTTTTDEKHDRLSPQLNDDRYATKSQQGQILQGVGPATADR</sequence>